<accession>A0ABM8FT57</accession>
<sequence length="62" mass="6299">MFQVLGIALALAALSIQPTPWVFVLILGAAGIGGLISLIAAVRHDGAADPRLHGRGAPEDEA</sequence>
<gene>
    <name evidence="2" type="ORF">GCM10025863_13380</name>
</gene>
<keyword evidence="1" id="KW-0812">Transmembrane</keyword>
<evidence type="ECO:0000313" key="2">
    <source>
        <dbReference type="EMBL" id="BDZ38724.1"/>
    </source>
</evidence>
<organism evidence="2 3">
    <name type="scientific">Microbacterium suwonense</name>
    <dbReference type="NCBI Taxonomy" id="683047"/>
    <lineage>
        <taxon>Bacteria</taxon>
        <taxon>Bacillati</taxon>
        <taxon>Actinomycetota</taxon>
        <taxon>Actinomycetes</taxon>
        <taxon>Micrococcales</taxon>
        <taxon>Microbacteriaceae</taxon>
        <taxon>Microbacterium</taxon>
    </lineage>
</organism>
<evidence type="ECO:0000313" key="3">
    <source>
        <dbReference type="Proteomes" id="UP001321543"/>
    </source>
</evidence>
<name>A0ABM8FT57_9MICO</name>
<protein>
    <submittedName>
        <fullName evidence="2">Uncharacterized protein</fullName>
    </submittedName>
</protein>
<feature type="transmembrane region" description="Helical" evidence="1">
    <location>
        <begin position="25"/>
        <end position="42"/>
    </location>
</feature>
<reference evidence="3" key="1">
    <citation type="journal article" date="2019" name="Int. J. Syst. Evol. Microbiol.">
        <title>The Global Catalogue of Microorganisms (GCM) 10K type strain sequencing project: providing services to taxonomists for standard genome sequencing and annotation.</title>
        <authorList>
            <consortium name="The Broad Institute Genomics Platform"/>
            <consortium name="The Broad Institute Genome Sequencing Center for Infectious Disease"/>
            <person name="Wu L."/>
            <person name="Ma J."/>
        </authorList>
    </citation>
    <scope>NUCLEOTIDE SEQUENCE [LARGE SCALE GENOMIC DNA]</scope>
    <source>
        <strain evidence="3">NBRC 106310</strain>
    </source>
</reference>
<keyword evidence="1" id="KW-1133">Transmembrane helix</keyword>
<evidence type="ECO:0000256" key="1">
    <source>
        <dbReference type="SAM" id="Phobius"/>
    </source>
</evidence>
<keyword evidence="1" id="KW-0472">Membrane</keyword>
<dbReference type="EMBL" id="AP027728">
    <property type="protein sequence ID" value="BDZ38724.1"/>
    <property type="molecule type" value="Genomic_DNA"/>
</dbReference>
<proteinExistence type="predicted"/>
<keyword evidence="3" id="KW-1185">Reference proteome</keyword>
<dbReference type="Proteomes" id="UP001321543">
    <property type="component" value="Chromosome"/>
</dbReference>